<dbReference type="InterPro" id="IPR029062">
    <property type="entry name" value="Class_I_gatase-like"/>
</dbReference>
<dbReference type="Pfam" id="PF12833">
    <property type="entry name" value="HTH_18"/>
    <property type="match status" value="1"/>
</dbReference>
<accession>A0A3E1YG35</accession>
<protein>
    <submittedName>
        <fullName evidence="5">Helix-turn-helix domain-containing protein</fullName>
    </submittedName>
</protein>
<dbReference type="GO" id="GO:0003700">
    <property type="term" value="F:DNA-binding transcription factor activity"/>
    <property type="evidence" value="ECO:0007669"/>
    <property type="project" value="InterPro"/>
</dbReference>
<dbReference type="InterPro" id="IPR009057">
    <property type="entry name" value="Homeodomain-like_sf"/>
</dbReference>
<proteinExistence type="predicted"/>
<dbReference type="Pfam" id="PF01965">
    <property type="entry name" value="DJ-1_PfpI"/>
    <property type="match status" value="1"/>
</dbReference>
<keyword evidence="1" id="KW-0805">Transcription regulation</keyword>
<dbReference type="EMBL" id="QPMM01000001">
    <property type="protein sequence ID" value="RFS26344.1"/>
    <property type="molecule type" value="Genomic_DNA"/>
</dbReference>
<evidence type="ECO:0000256" key="2">
    <source>
        <dbReference type="ARBA" id="ARBA00023125"/>
    </source>
</evidence>
<evidence type="ECO:0000256" key="1">
    <source>
        <dbReference type="ARBA" id="ARBA00023015"/>
    </source>
</evidence>
<evidence type="ECO:0000313" key="5">
    <source>
        <dbReference type="EMBL" id="RFS26344.1"/>
    </source>
</evidence>
<dbReference type="SUPFAM" id="SSF46689">
    <property type="entry name" value="Homeodomain-like"/>
    <property type="match status" value="2"/>
</dbReference>
<keyword evidence="3" id="KW-0804">Transcription</keyword>
<comment type="caution">
    <text evidence="5">The sequence shown here is derived from an EMBL/GenBank/DDBJ whole genome shotgun (WGS) entry which is preliminary data.</text>
</comment>
<evidence type="ECO:0000313" key="6">
    <source>
        <dbReference type="Proteomes" id="UP000260644"/>
    </source>
</evidence>
<dbReference type="Gene3D" id="1.10.10.60">
    <property type="entry name" value="Homeodomain-like"/>
    <property type="match status" value="2"/>
</dbReference>
<dbReference type="Proteomes" id="UP000260644">
    <property type="component" value="Unassembled WGS sequence"/>
</dbReference>
<dbReference type="PANTHER" id="PTHR43130:SF11">
    <property type="entry name" value="TRANSCRIPTIONAL REGULATORY PROTEIN"/>
    <property type="match status" value="1"/>
</dbReference>
<dbReference type="AlphaFoldDB" id="A0A3E1YG35"/>
<gene>
    <name evidence="5" type="ORF">DVR12_00720</name>
</gene>
<keyword evidence="2" id="KW-0238">DNA-binding</keyword>
<dbReference type="PROSITE" id="PS01124">
    <property type="entry name" value="HTH_ARAC_FAMILY_2"/>
    <property type="match status" value="1"/>
</dbReference>
<dbReference type="InterPro" id="IPR052158">
    <property type="entry name" value="INH-QAR"/>
</dbReference>
<reference evidence="5 6" key="1">
    <citation type="submission" date="2018-07" db="EMBL/GenBank/DDBJ databases">
        <title>Chitinophaga K2CV101002-2 sp. nov., isolated from a monsoon evergreen broad-leaved forest soil.</title>
        <authorList>
            <person name="Lv Y."/>
        </authorList>
    </citation>
    <scope>NUCLEOTIDE SEQUENCE [LARGE SCALE GENOMIC DNA]</scope>
    <source>
        <strain evidence="5 6">GDMCC 1.1288</strain>
    </source>
</reference>
<organism evidence="5 6">
    <name type="scientific">Chitinophaga silvatica</name>
    <dbReference type="NCBI Taxonomy" id="2282649"/>
    <lineage>
        <taxon>Bacteria</taxon>
        <taxon>Pseudomonadati</taxon>
        <taxon>Bacteroidota</taxon>
        <taxon>Chitinophagia</taxon>
        <taxon>Chitinophagales</taxon>
        <taxon>Chitinophagaceae</taxon>
        <taxon>Chitinophaga</taxon>
    </lineage>
</organism>
<name>A0A3E1YG35_9BACT</name>
<dbReference type="RefSeq" id="WP_116973536.1">
    <property type="nucleotide sequence ID" value="NZ_QPMM01000001.1"/>
</dbReference>
<dbReference type="OrthoDB" id="9803764at2"/>
<dbReference type="SMART" id="SM00342">
    <property type="entry name" value="HTH_ARAC"/>
    <property type="match status" value="1"/>
</dbReference>
<dbReference type="InterPro" id="IPR020449">
    <property type="entry name" value="Tscrpt_reg_AraC-type_HTH"/>
</dbReference>
<dbReference type="Gene3D" id="3.40.50.880">
    <property type="match status" value="1"/>
</dbReference>
<dbReference type="InterPro" id="IPR018060">
    <property type="entry name" value="HTH_AraC"/>
</dbReference>
<evidence type="ECO:0000256" key="3">
    <source>
        <dbReference type="ARBA" id="ARBA00023163"/>
    </source>
</evidence>
<dbReference type="PANTHER" id="PTHR43130">
    <property type="entry name" value="ARAC-FAMILY TRANSCRIPTIONAL REGULATOR"/>
    <property type="match status" value="1"/>
</dbReference>
<dbReference type="GO" id="GO:0043565">
    <property type="term" value="F:sequence-specific DNA binding"/>
    <property type="evidence" value="ECO:0007669"/>
    <property type="project" value="InterPro"/>
</dbReference>
<evidence type="ECO:0000259" key="4">
    <source>
        <dbReference type="PROSITE" id="PS01124"/>
    </source>
</evidence>
<keyword evidence="6" id="KW-1185">Reference proteome</keyword>
<dbReference type="InterPro" id="IPR002818">
    <property type="entry name" value="DJ-1/PfpI"/>
</dbReference>
<feature type="domain" description="HTH araC/xylS-type" evidence="4">
    <location>
        <begin position="222"/>
        <end position="320"/>
    </location>
</feature>
<dbReference type="SUPFAM" id="SSF52317">
    <property type="entry name" value="Class I glutamine amidotransferase-like"/>
    <property type="match status" value="1"/>
</dbReference>
<sequence>MKQVAIIVPRGAVALSCIEGPLVCFSKVNDFLAQAGQSPLFHVKLMGTSLEPVVYHHFFKVTPDVQLSDDYKPDLIVIPAVNGEWNEVVKSNEPFLKWIADQRNQNGAEVASLCVGAFLLAGTGLLAGKRCATHWGAVGDFNKMFPEVELVSERIIIDENGIYSSGGANSFWNLLIYLVEKYVSRDMAIVLSKYFEIEIDRDNQATFSIFKGQRTHQDESVLLAQDFIESNWGEKITVEQLAEKFAVGRRSLERRFKKATSNTVTEYIQRVKMEAAKKSFETSLKNINEIMYEVGYSDTKAFRNIFKKNTGLSPMEYRNRFNKTELK</sequence>
<dbReference type="PRINTS" id="PR00032">
    <property type="entry name" value="HTHARAC"/>
</dbReference>